<evidence type="ECO:0000313" key="1">
    <source>
        <dbReference type="EMBL" id="RKO93118.1"/>
    </source>
</evidence>
<name>A0A4P9WN55_9FUNG</name>
<dbReference type="AlphaFoldDB" id="A0A4P9WN55"/>
<protein>
    <submittedName>
        <fullName evidence="1">Uncharacterized protein</fullName>
    </submittedName>
</protein>
<accession>A0A4P9WN55</accession>
<reference evidence="2" key="1">
    <citation type="journal article" date="2018" name="Nat. Microbiol.">
        <title>Leveraging single-cell genomics to expand the fungal tree of life.</title>
        <authorList>
            <person name="Ahrendt S.R."/>
            <person name="Quandt C.A."/>
            <person name="Ciobanu D."/>
            <person name="Clum A."/>
            <person name="Salamov A."/>
            <person name="Andreopoulos B."/>
            <person name="Cheng J.F."/>
            <person name="Woyke T."/>
            <person name="Pelin A."/>
            <person name="Henrissat B."/>
            <person name="Reynolds N.K."/>
            <person name="Benny G.L."/>
            <person name="Smith M.E."/>
            <person name="James T.Y."/>
            <person name="Grigoriev I.V."/>
        </authorList>
    </citation>
    <scope>NUCLEOTIDE SEQUENCE [LARGE SCALE GENOMIC DNA]</scope>
</reference>
<evidence type="ECO:0000313" key="2">
    <source>
        <dbReference type="Proteomes" id="UP000269721"/>
    </source>
</evidence>
<dbReference type="EMBL" id="KZ994366">
    <property type="protein sequence ID" value="RKO93118.1"/>
    <property type="molecule type" value="Genomic_DNA"/>
</dbReference>
<dbReference type="Proteomes" id="UP000269721">
    <property type="component" value="Unassembled WGS sequence"/>
</dbReference>
<sequence>MSSWDEGTGLRVLLNCPSRQGCAEKGGSRLERMGKECEAAPAFSPPPLHLPTSFAESSSSCLHLCGLGIFDTFTHGRGSKLPILQYDDTVKDIVNDSIEITKNNYPGYHLLMNGPSDDTIKLIAATSAATSSQNATLPCLTFHTIGEVTSDLLSVSLKGNYGHGISHDFTKANYCLGVLLSHGAQALIGIAEGIDSKLAGAQGVIPEDMSFVSTYPIVHFSDWLINRNKFGAWVPQNIMRE</sequence>
<gene>
    <name evidence="1" type="ORF">BDK51DRAFT_44658</name>
</gene>
<keyword evidence="2" id="KW-1185">Reference proteome</keyword>
<organism evidence="1 2">
    <name type="scientific">Blyttiomyces helicus</name>
    <dbReference type="NCBI Taxonomy" id="388810"/>
    <lineage>
        <taxon>Eukaryota</taxon>
        <taxon>Fungi</taxon>
        <taxon>Fungi incertae sedis</taxon>
        <taxon>Chytridiomycota</taxon>
        <taxon>Chytridiomycota incertae sedis</taxon>
        <taxon>Chytridiomycetes</taxon>
        <taxon>Chytridiomycetes incertae sedis</taxon>
        <taxon>Blyttiomyces</taxon>
    </lineage>
</organism>
<proteinExistence type="predicted"/>